<protein>
    <submittedName>
        <fullName evidence="2">Toxin-antitoxin system HicB family antitoxin</fullName>
    </submittedName>
</protein>
<dbReference type="EMBL" id="SFCC01000021">
    <property type="protein sequence ID" value="RZQ59847.1"/>
    <property type="molecule type" value="Genomic_DNA"/>
</dbReference>
<gene>
    <name evidence="2" type="ORF">EWH70_32560</name>
</gene>
<comment type="caution">
    <text evidence="2">The sequence shown here is derived from an EMBL/GenBank/DDBJ whole genome shotgun (WGS) entry which is preliminary data.</text>
</comment>
<keyword evidence="1" id="KW-0175">Coiled coil</keyword>
<evidence type="ECO:0000256" key="1">
    <source>
        <dbReference type="SAM" id="Coils"/>
    </source>
</evidence>
<dbReference type="OrthoDB" id="3627504at2"/>
<evidence type="ECO:0000313" key="3">
    <source>
        <dbReference type="Proteomes" id="UP000292003"/>
    </source>
</evidence>
<sequence length="98" mass="10667">MKQMITRLDEDLHARVQGVAAERGLSANQFVVHLLTTAVTIGQVGVLDLMEITALNEMRRQAEAIARDLERAIGGAQELLAALERASGPAPFDRTRTT</sequence>
<keyword evidence="3" id="KW-1185">Reference proteome</keyword>
<feature type="coiled-coil region" evidence="1">
    <location>
        <begin position="52"/>
        <end position="86"/>
    </location>
</feature>
<name>A0A4Q7IZE7_9PSEU</name>
<dbReference type="GO" id="GO:0006355">
    <property type="term" value="P:regulation of DNA-templated transcription"/>
    <property type="evidence" value="ECO:0007669"/>
    <property type="project" value="InterPro"/>
</dbReference>
<reference evidence="2 3" key="1">
    <citation type="submission" date="2019-02" db="EMBL/GenBank/DDBJ databases">
        <title>Draft genome sequence of Amycolatopsis sp. 8-3EHSu isolated from roots of Suaeda maritima.</title>
        <authorList>
            <person name="Duangmal K."/>
            <person name="Chantavorakit T."/>
        </authorList>
    </citation>
    <scope>NUCLEOTIDE SEQUENCE [LARGE SCALE GENOMIC DNA]</scope>
    <source>
        <strain evidence="2 3">8-3EHSu</strain>
    </source>
</reference>
<dbReference type="InterPro" id="IPR010985">
    <property type="entry name" value="Ribbon_hlx_hlx"/>
</dbReference>
<evidence type="ECO:0000313" key="2">
    <source>
        <dbReference type="EMBL" id="RZQ59847.1"/>
    </source>
</evidence>
<dbReference type="SUPFAM" id="SSF47598">
    <property type="entry name" value="Ribbon-helix-helix"/>
    <property type="match status" value="1"/>
</dbReference>
<dbReference type="AlphaFoldDB" id="A0A4Q7IZE7"/>
<proteinExistence type="predicted"/>
<accession>A0A4Q7IZE7</accession>
<dbReference type="Pfam" id="PF05534">
    <property type="entry name" value="HicB"/>
    <property type="match status" value="1"/>
</dbReference>
<dbReference type="Proteomes" id="UP000292003">
    <property type="component" value="Unassembled WGS sequence"/>
</dbReference>
<dbReference type="InterPro" id="IPR008651">
    <property type="entry name" value="Uncharacterised_HicB"/>
</dbReference>
<organism evidence="2 3">
    <name type="scientific">Amycolatopsis suaedae</name>
    <dbReference type="NCBI Taxonomy" id="2510978"/>
    <lineage>
        <taxon>Bacteria</taxon>
        <taxon>Bacillati</taxon>
        <taxon>Actinomycetota</taxon>
        <taxon>Actinomycetes</taxon>
        <taxon>Pseudonocardiales</taxon>
        <taxon>Pseudonocardiaceae</taxon>
        <taxon>Amycolatopsis</taxon>
    </lineage>
</organism>